<dbReference type="EMBL" id="JBHTBQ010000044">
    <property type="protein sequence ID" value="MFC7422064.1"/>
    <property type="molecule type" value="Genomic_DNA"/>
</dbReference>
<comment type="caution">
    <text evidence="7">The sequence shown here is derived from an EMBL/GenBank/DDBJ whole genome shotgun (WGS) entry which is preliminary data.</text>
</comment>
<organism evidence="7 8">
    <name type="scientific">Iodobacter arcticus</name>
    <dbReference type="NCBI Taxonomy" id="590593"/>
    <lineage>
        <taxon>Bacteria</taxon>
        <taxon>Pseudomonadati</taxon>
        <taxon>Pseudomonadota</taxon>
        <taxon>Betaproteobacteria</taxon>
        <taxon>Neisseriales</taxon>
        <taxon>Chitinibacteraceae</taxon>
        <taxon>Iodobacter</taxon>
    </lineage>
</organism>
<dbReference type="Gene3D" id="3.90.226.10">
    <property type="entry name" value="2-enoyl-CoA Hydratase, Chain A, domain 1"/>
    <property type="match status" value="1"/>
</dbReference>
<dbReference type="CDD" id="cd07022">
    <property type="entry name" value="S49_Sppa_36K_type"/>
    <property type="match status" value="1"/>
</dbReference>
<evidence type="ECO:0000256" key="5">
    <source>
        <dbReference type="SAM" id="MobiDB-lite"/>
    </source>
</evidence>
<evidence type="ECO:0000256" key="1">
    <source>
        <dbReference type="ARBA" id="ARBA00008683"/>
    </source>
</evidence>
<dbReference type="Proteomes" id="UP001596473">
    <property type="component" value="Unassembled WGS sequence"/>
</dbReference>
<feature type="region of interest" description="Disordered" evidence="5">
    <location>
        <begin position="312"/>
        <end position="336"/>
    </location>
</feature>
<evidence type="ECO:0000256" key="4">
    <source>
        <dbReference type="ARBA" id="ARBA00022825"/>
    </source>
</evidence>
<gene>
    <name evidence="7" type="ORF">ACFQNF_19580</name>
</gene>
<dbReference type="SUPFAM" id="SSF52096">
    <property type="entry name" value="ClpP/crotonase"/>
    <property type="match status" value="1"/>
</dbReference>
<dbReference type="RefSeq" id="WP_380189844.1">
    <property type="nucleotide sequence ID" value="NZ_JBHTBQ010000044.1"/>
</dbReference>
<evidence type="ECO:0000313" key="7">
    <source>
        <dbReference type="EMBL" id="MFC7422064.1"/>
    </source>
</evidence>
<proteinExistence type="inferred from homology"/>
<name>A0ABW2R432_9NEIS</name>
<sequence>MQLIHLASRLYGVPLLIARSKLDVILSVLGSRIGQVQSLIPETTAQNLQNPRNMVALLSSERHIAIIPIYGTLVRRSMGLEAASGLLSYAEIAARLDAAMSDPQIQGILLDIDSSGGEAGGVFELAQQIRLASQVKPIWAHANDSAYSAAYALAAAASRLTLSATAGVGSIGVIALHVDQSLKDAQDGLKYTALYAGHHKNDFTPHAPLSPHAASALQAEVERIYSLFIHQMATMRALDSEVIRATEAGLYFGQDAVAAGLADAVLSFDQLLIDFENSLSATQKLSNPRALSVISPSNLAQQEHVMDGIEETLTPPTATPKMSPPTPPPTSNVPPLTPPAPATTVPSEAQAIAELCLIAGASTRTVEFLAAGMSEAQVRHILLDARAEQPEISSRISADAGTSSPVESSAIVNAVKKLIHRE</sequence>
<keyword evidence="8" id="KW-1185">Reference proteome</keyword>
<accession>A0ABW2R432</accession>
<dbReference type="InterPro" id="IPR033855">
    <property type="entry name" value="Protein_C"/>
</dbReference>
<feature type="domain" description="Peptidase S49" evidence="6">
    <location>
        <begin position="133"/>
        <end position="272"/>
    </location>
</feature>
<evidence type="ECO:0000313" key="8">
    <source>
        <dbReference type="Proteomes" id="UP001596473"/>
    </source>
</evidence>
<evidence type="ECO:0000256" key="3">
    <source>
        <dbReference type="ARBA" id="ARBA00022801"/>
    </source>
</evidence>
<keyword evidence="2" id="KW-0645">Protease</keyword>
<feature type="compositionally biased region" description="Pro residues" evidence="5">
    <location>
        <begin position="322"/>
        <end position="336"/>
    </location>
</feature>
<dbReference type="InterPro" id="IPR002142">
    <property type="entry name" value="Peptidase_S49"/>
</dbReference>
<keyword evidence="3 7" id="KW-0378">Hydrolase</keyword>
<protein>
    <submittedName>
        <fullName evidence="7">S49 family peptidase</fullName>
        <ecNumber evidence="7">3.4.21.-</ecNumber>
    </submittedName>
</protein>
<keyword evidence="4" id="KW-0720">Serine protease</keyword>
<dbReference type="PANTHER" id="PTHR33209:SF1">
    <property type="entry name" value="PEPTIDASE S49 DOMAIN-CONTAINING PROTEIN"/>
    <property type="match status" value="1"/>
</dbReference>
<dbReference type="GO" id="GO:0016787">
    <property type="term" value="F:hydrolase activity"/>
    <property type="evidence" value="ECO:0007669"/>
    <property type="project" value="UniProtKB-KW"/>
</dbReference>
<dbReference type="InterPro" id="IPR029045">
    <property type="entry name" value="ClpP/crotonase-like_dom_sf"/>
</dbReference>
<evidence type="ECO:0000259" key="6">
    <source>
        <dbReference type="Pfam" id="PF01343"/>
    </source>
</evidence>
<dbReference type="Pfam" id="PF01343">
    <property type="entry name" value="Peptidase_S49"/>
    <property type="match status" value="1"/>
</dbReference>
<evidence type="ECO:0000256" key="2">
    <source>
        <dbReference type="ARBA" id="ARBA00022670"/>
    </source>
</evidence>
<reference evidence="8" key="1">
    <citation type="journal article" date="2019" name="Int. J. Syst. Evol. Microbiol.">
        <title>The Global Catalogue of Microorganisms (GCM) 10K type strain sequencing project: providing services to taxonomists for standard genome sequencing and annotation.</title>
        <authorList>
            <consortium name="The Broad Institute Genomics Platform"/>
            <consortium name="The Broad Institute Genome Sequencing Center for Infectious Disease"/>
            <person name="Wu L."/>
            <person name="Ma J."/>
        </authorList>
    </citation>
    <scope>NUCLEOTIDE SEQUENCE [LARGE SCALE GENOMIC DNA]</scope>
    <source>
        <strain evidence="8">CCUG 62945</strain>
    </source>
</reference>
<dbReference type="PANTHER" id="PTHR33209">
    <property type="entry name" value="PROTEASE 4"/>
    <property type="match status" value="1"/>
</dbReference>
<comment type="similarity">
    <text evidence="1">Belongs to the peptidase S49 family.</text>
</comment>
<dbReference type="EC" id="3.4.21.-" evidence="7"/>